<feature type="compositionally biased region" description="Basic and acidic residues" evidence="2">
    <location>
        <begin position="449"/>
        <end position="464"/>
    </location>
</feature>
<dbReference type="RefSeq" id="XP_033382038.1">
    <property type="nucleotide sequence ID" value="XM_033523678.1"/>
</dbReference>
<dbReference type="InterPro" id="IPR043987">
    <property type="entry name" value="CCZ1/INTU/HSP4_longin_1"/>
</dbReference>
<feature type="compositionally biased region" description="Pro residues" evidence="2">
    <location>
        <begin position="375"/>
        <end position="384"/>
    </location>
</feature>
<evidence type="ECO:0000259" key="3">
    <source>
        <dbReference type="Pfam" id="PF19031"/>
    </source>
</evidence>
<dbReference type="GeneID" id="54281075"/>
<accession>A0A6A5XLG9</accession>
<dbReference type="InterPro" id="IPR013176">
    <property type="entry name" value="Ccz1"/>
</dbReference>
<keyword evidence="5" id="KW-1185">Reference proteome</keyword>
<name>A0A6A5XLG9_9PLEO</name>
<feature type="compositionally biased region" description="Polar residues" evidence="2">
    <location>
        <begin position="338"/>
        <end position="347"/>
    </location>
</feature>
<gene>
    <name evidence="4" type="ORF">BU24DRAFT_351182</name>
</gene>
<reference evidence="4" key="1">
    <citation type="journal article" date="2020" name="Stud. Mycol.">
        <title>101 Dothideomycetes genomes: a test case for predicting lifestyles and emergence of pathogens.</title>
        <authorList>
            <person name="Haridas S."/>
            <person name="Albert R."/>
            <person name="Binder M."/>
            <person name="Bloem J."/>
            <person name="Labutti K."/>
            <person name="Salamov A."/>
            <person name="Andreopoulos B."/>
            <person name="Baker S."/>
            <person name="Barry K."/>
            <person name="Bills G."/>
            <person name="Bluhm B."/>
            <person name="Cannon C."/>
            <person name="Castanera R."/>
            <person name="Culley D."/>
            <person name="Daum C."/>
            <person name="Ezra D."/>
            <person name="Gonzalez J."/>
            <person name="Henrissat B."/>
            <person name="Kuo A."/>
            <person name="Liang C."/>
            <person name="Lipzen A."/>
            <person name="Lutzoni F."/>
            <person name="Magnuson J."/>
            <person name="Mondo S."/>
            <person name="Nolan M."/>
            <person name="Ohm R."/>
            <person name="Pangilinan J."/>
            <person name="Park H.-J."/>
            <person name="Ramirez L."/>
            <person name="Alfaro M."/>
            <person name="Sun H."/>
            <person name="Tritt A."/>
            <person name="Yoshinaga Y."/>
            <person name="Zwiers L.-H."/>
            <person name="Turgeon B."/>
            <person name="Goodwin S."/>
            <person name="Spatafora J."/>
            <person name="Crous P."/>
            <person name="Grigoriev I."/>
        </authorList>
    </citation>
    <scope>NUCLEOTIDE SEQUENCE</scope>
    <source>
        <strain evidence="4">CBS 175.79</strain>
    </source>
</reference>
<dbReference type="Proteomes" id="UP000799778">
    <property type="component" value="Unassembled WGS sequence"/>
</dbReference>
<evidence type="ECO:0000256" key="2">
    <source>
        <dbReference type="SAM" id="MobiDB-lite"/>
    </source>
</evidence>
<dbReference type="AlphaFoldDB" id="A0A6A5XLG9"/>
<dbReference type="GO" id="GO:0035658">
    <property type="term" value="C:Mon1-Ccz1 complex"/>
    <property type="evidence" value="ECO:0007669"/>
    <property type="project" value="InterPro"/>
</dbReference>
<dbReference type="GO" id="GO:0016192">
    <property type="term" value="P:vesicle-mediated transport"/>
    <property type="evidence" value="ECO:0007669"/>
    <property type="project" value="InterPro"/>
</dbReference>
<dbReference type="PANTHER" id="PTHR13056">
    <property type="entry name" value="VACUOLAR FUSION PROTEIN CCZ1 HOMOLOG-RELATED"/>
    <property type="match status" value="1"/>
</dbReference>
<proteinExistence type="inferred from homology"/>
<evidence type="ECO:0000313" key="4">
    <source>
        <dbReference type="EMBL" id="KAF2013699.1"/>
    </source>
</evidence>
<dbReference type="EMBL" id="ML978071">
    <property type="protein sequence ID" value="KAF2013699.1"/>
    <property type="molecule type" value="Genomic_DNA"/>
</dbReference>
<dbReference type="Pfam" id="PF19031">
    <property type="entry name" value="Intu_longin_1"/>
    <property type="match status" value="1"/>
</dbReference>
<feature type="region of interest" description="Disordered" evidence="2">
    <location>
        <begin position="437"/>
        <end position="466"/>
    </location>
</feature>
<dbReference type="PANTHER" id="PTHR13056:SF0">
    <property type="entry name" value="VACUOLAR FUSION PROTEIN CCZ1 HOMOLOG-RELATED"/>
    <property type="match status" value="1"/>
</dbReference>
<dbReference type="OrthoDB" id="240546at2759"/>
<feature type="domain" description="CCZ1/INTU/HSP4 first Longin" evidence="3">
    <location>
        <begin position="67"/>
        <end position="182"/>
    </location>
</feature>
<evidence type="ECO:0000256" key="1">
    <source>
        <dbReference type="ARBA" id="ARBA00005352"/>
    </source>
</evidence>
<protein>
    <recommendedName>
        <fullName evidence="3">CCZ1/INTU/HSP4 first Longin domain-containing protein</fullName>
    </recommendedName>
</protein>
<comment type="similarity">
    <text evidence="1">Belongs to the CCZ1 family.</text>
</comment>
<feature type="region of interest" description="Disordered" evidence="2">
    <location>
        <begin position="46"/>
        <end position="69"/>
    </location>
</feature>
<sequence length="798" mass="87389">MSSTSVPKVVPAQLSFLAIYNPALSSSDEDVHQQIVFYHSKSAKSKSKSKTRGKAARQEQDKDHQQSIENNDEKLLQVGLAQGMVDFARSFSNGEPVESIDTERSRIVLIELEEGFWILAVGIVSLSIDLTRLPVIANTSKSGSTKTDTSTQEYEYSAREVSPPELLKQQLRSAYSIFTLHHTSFQRVFARQGRESFERVLQKYWTQFAKRWDVLLHGNPAVEIYNGLKLASGGELGMGVGEEEWGSPERDVLEGYVKSTDGLIDVVVSRFGEPASSATEATSKAPYDSAEPQPWLGNGKFPGPADGVVFSGTGALSRQSLRDVSRWVESIYTNGEQTYGVTLNPTTGRERTKRRVTKPTAASPSTPEPPKELTAPPPGIPPPIVRAAEASLENAAKAVDSAGSTPAETDQSLPSLGDVEAWKKYLTLPYSSFFGRKQEPAEMPAESTGKGEEPELEQEPKDPVSEATLQTQQENKGYFLVGLQGDMDDDDDESPRIPLRFLHVELAEDIPQTPNTDGDTPAFEKELSFTPQRNLSRLRALVYVHRPFIYIFFLKHSAQSLTFSTFYRTIHSFFSPLNASLSKSTSPERVAERISSAAHPYTTNPEPNAQPIYDVVYDPKTYTVHASLPNIPEPGTLVSEGISSGGVVIPLGWSRVEALHVHSHIMTAITDTRRDYGKIEQTCKTSRGWWVAWMRLPPSGVTAPTTNEEAASIEFNSEDLREAFLIRRARDSATITAGSGNGGKTSGSRFASGMWGLGGPSTDEKMGGKAAGWGPKGLAEGIGVDTRRHVSEILSLCR</sequence>
<organism evidence="4 5">
    <name type="scientific">Aaosphaeria arxii CBS 175.79</name>
    <dbReference type="NCBI Taxonomy" id="1450172"/>
    <lineage>
        <taxon>Eukaryota</taxon>
        <taxon>Fungi</taxon>
        <taxon>Dikarya</taxon>
        <taxon>Ascomycota</taxon>
        <taxon>Pezizomycotina</taxon>
        <taxon>Dothideomycetes</taxon>
        <taxon>Pleosporomycetidae</taxon>
        <taxon>Pleosporales</taxon>
        <taxon>Pleosporales incertae sedis</taxon>
        <taxon>Aaosphaeria</taxon>
    </lineage>
</organism>
<feature type="compositionally biased region" description="Basic and acidic residues" evidence="2">
    <location>
        <begin position="56"/>
        <end position="69"/>
    </location>
</feature>
<evidence type="ECO:0000313" key="5">
    <source>
        <dbReference type="Proteomes" id="UP000799778"/>
    </source>
</evidence>
<feature type="region of interest" description="Disordered" evidence="2">
    <location>
        <begin position="338"/>
        <end position="384"/>
    </location>
</feature>
<feature type="compositionally biased region" description="Basic residues" evidence="2">
    <location>
        <begin position="46"/>
        <end position="55"/>
    </location>
</feature>